<gene>
    <name evidence="1" type="ORF">TSPGSL018_1949</name>
</gene>
<name>A0A061RHH2_9CHLO</name>
<sequence>MGRQVEFSGRTEPPGASGIFLRWRERGLHPAPSPQKKVLEETRESLSLLAGGAQSGNQACIRLRFARIRNLSSAERRLAFPLLPAVGAGAFPSSCALPCLAVAKIDWLCTIRLRKRRCQGSGTSIEYPSHPHGTRGLVRGAVRLDGRIGGQF</sequence>
<organism evidence="1">
    <name type="scientific">Tetraselmis sp. GSL018</name>
    <dbReference type="NCBI Taxonomy" id="582737"/>
    <lineage>
        <taxon>Eukaryota</taxon>
        <taxon>Viridiplantae</taxon>
        <taxon>Chlorophyta</taxon>
        <taxon>core chlorophytes</taxon>
        <taxon>Chlorodendrophyceae</taxon>
        <taxon>Chlorodendrales</taxon>
        <taxon>Chlorodendraceae</taxon>
        <taxon>Tetraselmis</taxon>
    </lineage>
</organism>
<protein>
    <submittedName>
        <fullName evidence="1">Uncharacterized protein</fullName>
    </submittedName>
</protein>
<dbReference type="EMBL" id="GBEZ01014669">
    <property type="protein sequence ID" value="JAC71423.1"/>
    <property type="molecule type" value="Transcribed_RNA"/>
</dbReference>
<proteinExistence type="predicted"/>
<reference evidence="1" key="1">
    <citation type="submission" date="2014-05" db="EMBL/GenBank/DDBJ databases">
        <title>The transcriptome of the halophilic microalga Tetraselmis sp. GSL018 isolated from the Great Salt Lake, Utah.</title>
        <authorList>
            <person name="Jinkerson R.E."/>
            <person name="D'Adamo S."/>
            <person name="Posewitz M.C."/>
        </authorList>
    </citation>
    <scope>NUCLEOTIDE SEQUENCE</scope>
    <source>
        <strain evidence="1">GSL018</strain>
    </source>
</reference>
<evidence type="ECO:0000313" key="1">
    <source>
        <dbReference type="EMBL" id="JAC71423.1"/>
    </source>
</evidence>
<accession>A0A061RHH2</accession>
<dbReference type="AlphaFoldDB" id="A0A061RHH2"/>